<evidence type="ECO:0000313" key="4">
    <source>
        <dbReference type="EMBL" id="CUG88726.1"/>
    </source>
</evidence>
<dbReference type="OrthoDB" id="2250192at2759"/>
<evidence type="ECO:0000256" key="2">
    <source>
        <dbReference type="SAM" id="MobiDB-lite"/>
    </source>
</evidence>
<feature type="domain" description="EF-hand" evidence="3">
    <location>
        <begin position="409"/>
        <end position="444"/>
    </location>
</feature>
<evidence type="ECO:0000259" key="3">
    <source>
        <dbReference type="PROSITE" id="PS50222"/>
    </source>
</evidence>
<sequence length="599" mass="65807">MQQQPAPRKTGVNISRDETGKVRGAQYRDPKSGKAEIEAVMAYQEPPPPPPRVRKPSVSKPLPWKVKERQDIKDNAAALKQLQQTMWGALRQQQQTKEELEVSSSEQNLRLSRELPSGPIPFPTNAPQNMGTVRVVQRENKTPFAREVPPATLAMTAVKPIGTNQHPPDGRKTIIPLEGHDPATDVITFRPKPQGPSPARAAAEPELDIFGRPVKKAPPPAPAAQHPEDAKREYDYFKKVMSRHTLVDIAKEKAAARQSLPEANVDVDIFGKPTARYNPKVPRQGMFPGDEEHLELFEDGKGKLAPLSEKARKEMTTFPDYIANPTSMPKVRDGIQDKVGFLATGRGPTPADAKAVNSRNTSRGGDGGSSPTSHTDFAVPGLGGSAKTGPAAFYSSSVYQKILVGCGLWGLRPLRQSLRNMDKNNDGILSRSEFINSCLKASFDFSEPEISALMNLAPPKQVTPEGKPSLIPPKVDFPSLVLIPTFMEILRGGDFPFKRRQAVLASFQKLCVMAKKPPFSLTLEDIMNTTDFSGHPQFAPHIRGSLREISQAYSAAWGASKSRTSVVTEDDFVGFFHDFSPLIKNDSDFIRVVKLLHSL</sequence>
<dbReference type="EMBL" id="CYKH01001670">
    <property type="protein sequence ID" value="CUG88726.1"/>
    <property type="molecule type" value="Genomic_DNA"/>
</dbReference>
<reference evidence="5" key="1">
    <citation type="submission" date="2015-09" db="EMBL/GenBank/DDBJ databases">
        <authorList>
            <consortium name="Pathogen Informatics"/>
        </authorList>
    </citation>
    <scope>NUCLEOTIDE SEQUENCE [LARGE SCALE GENOMIC DNA]</scope>
    <source>
        <strain evidence="5">Lake Konstanz</strain>
    </source>
</reference>
<dbReference type="Proteomes" id="UP000051952">
    <property type="component" value="Unassembled WGS sequence"/>
</dbReference>
<dbReference type="SUPFAM" id="SSF47473">
    <property type="entry name" value="EF-hand"/>
    <property type="match status" value="1"/>
</dbReference>
<dbReference type="AlphaFoldDB" id="A0A0S4JEX5"/>
<evidence type="ECO:0000313" key="5">
    <source>
        <dbReference type="Proteomes" id="UP000051952"/>
    </source>
</evidence>
<dbReference type="Gene3D" id="1.10.238.10">
    <property type="entry name" value="EF-hand"/>
    <property type="match status" value="1"/>
</dbReference>
<feature type="region of interest" description="Disordered" evidence="2">
    <location>
        <begin position="1"/>
        <end position="64"/>
    </location>
</feature>
<dbReference type="GO" id="GO:0005509">
    <property type="term" value="F:calcium ion binding"/>
    <property type="evidence" value="ECO:0007669"/>
    <property type="project" value="InterPro"/>
</dbReference>
<feature type="compositionally biased region" description="Basic and acidic residues" evidence="2">
    <location>
        <begin position="15"/>
        <end position="37"/>
    </location>
</feature>
<organism evidence="4 5">
    <name type="scientific">Bodo saltans</name>
    <name type="common">Flagellated protozoan</name>
    <dbReference type="NCBI Taxonomy" id="75058"/>
    <lineage>
        <taxon>Eukaryota</taxon>
        <taxon>Discoba</taxon>
        <taxon>Euglenozoa</taxon>
        <taxon>Kinetoplastea</taxon>
        <taxon>Metakinetoplastina</taxon>
        <taxon>Eubodonida</taxon>
        <taxon>Bodonidae</taxon>
        <taxon>Bodo</taxon>
    </lineage>
</organism>
<proteinExistence type="predicted"/>
<name>A0A0S4JEX5_BODSA</name>
<dbReference type="PROSITE" id="PS50222">
    <property type="entry name" value="EF_HAND_2"/>
    <property type="match status" value="1"/>
</dbReference>
<accession>A0A0S4JEX5</accession>
<dbReference type="InterPro" id="IPR018247">
    <property type="entry name" value="EF_Hand_1_Ca_BS"/>
</dbReference>
<keyword evidence="5" id="KW-1185">Reference proteome</keyword>
<dbReference type="VEuPathDB" id="TriTrypDB:BSAL_16980"/>
<dbReference type="InterPro" id="IPR002048">
    <property type="entry name" value="EF_hand_dom"/>
</dbReference>
<feature type="compositionally biased region" description="Polar residues" evidence="2">
    <location>
        <begin position="357"/>
        <end position="375"/>
    </location>
</feature>
<feature type="region of interest" description="Disordered" evidence="2">
    <location>
        <begin position="91"/>
        <end position="128"/>
    </location>
</feature>
<keyword evidence="1" id="KW-0106">Calcium</keyword>
<dbReference type="PROSITE" id="PS00018">
    <property type="entry name" value="EF_HAND_1"/>
    <property type="match status" value="1"/>
</dbReference>
<dbReference type="InterPro" id="IPR011992">
    <property type="entry name" value="EF-hand-dom_pair"/>
</dbReference>
<evidence type="ECO:0000256" key="1">
    <source>
        <dbReference type="ARBA" id="ARBA00022837"/>
    </source>
</evidence>
<protein>
    <recommendedName>
        <fullName evidence="3">EF-hand domain-containing protein</fullName>
    </recommendedName>
</protein>
<feature type="region of interest" description="Disordered" evidence="2">
    <location>
        <begin position="343"/>
        <end position="381"/>
    </location>
</feature>
<gene>
    <name evidence="4" type="ORF">BSAL_16980</name>
</gene>